<feature type="transmembrane region" description="Helical" evidence="9">
    <location>
        <begin position="934"/>
        <end position="955"/>
    </location>
</feature>
<dbReference type="GO" id="GO:0005886">
    <property type="term" value="C:plasma membrane"/>
    <property type="evidence" value="ECO:0007669"/>
    <property type="project" value="TreeGrafter"/>
</dbReference>
<name>A0AAD5UHE1_9FUNG</name>
<dbReference type="Pfam" id="PF01431">
    <property type="entry name" value="Peptidase_M13"/>
    <property type="match status" value="1"/>
</dbReference>
<evidence type="ECO:0000256" key="4">
    <source>
        <dbReference type="ARBA" id="ARBA00022723"/>
    </source>
</evidence>
<dbReference type="InterPro" id="IPR042089">
    <property type="entry name" value="Peptidase_M13_dom_2"/>
</dbReference>
<evidence type="ECO:0000256" key="7">
    <source>
        <dbReference type="ARBA" id="ARBA00023049"/>
    </source>
</evidence>
<keyword evidence="3" id="KW-0645">Protease</keyword>
<evidence type="ECO:0000313" key="12">
    <source>
        <dbReference type="EMBL" id="KAJ3257720.1"/>
    </source>
</evidence>
<dbReference type="GO" id="GO:0004222">
    <property type="term" value="F:metalloendopeptidase activity"/>
    <property type="evidence" value="ECO:0007669"/>
    <property type="project" value="InterPro"/>
</dbReference>
<dbReference type="Pfam" id="PF05649">
    <property type="entry name" value="Peptidase_M13_N"/>
    <property type="match status" value="1"/>
</dbReference>
<protein>
    <recommendedName>
        <fullName evidence="14">GPI mannosyltransferase I</fullName>
    </recommendedName>
</protein>
<dbReference type="PROSITE" id="PS51885">
    <property type="entry name" value="NEPRILYSIN"/>
    <property type="match status" value="1"/>
</dbReference>
<dbReference type="InterPro" id="IPR018497">
    <property type="entry name" value="Peptidase_M13_C"/>
</dbReference>
<evidence type="ECO:0000256" key="5">
    <source>
        <dbReference type="ARBA" id="ARBA00022801"/>
    </source>
</evidence>
<dbReference type="AlphaFoldDB" id="A0AAD5UHE1"/>
<feature type="domain" description="Peptidase M13 C-terminal" evidence="10">
    <location>
        <begin position="445"/>
        <end position="652"/>
    </location>
</feature>
<dbReference type="GO" id="GO:0016485">
    <property type="term" value="P:protein processing"/>
    <property type="evidence" value="ECO:0007669"/>
    <property type="project" value="TreeGrafter"/>
</dbReference>
<reference evidence="12" key="1">
    <citation type="submission" date="2020-05" db="EMBL/GenBank/DDBJ databases">
        <title>Phylogenomic resolution of chytrid fungi.</title>
        <authorList>
            <person name="Stajich J.E."/>
            <person name="Amses K."/>
            <person name="Simmons R."/>
            <person name="Seto K."/>
            <person name="Myers J."/>
            <person name="Bonds A."/>
            <person name="Quandt C.A."/>
            <person name="Barry K."/>
            <person name="Liu P."/>
            <person name="Grigoriev I."/>
            <person name="Longcore J.E."/>
            <person name="James T.Y."/>
        </authorList>
    </citation>
    <scope>NUCLEOTIDE SEQUENCE</scope>
    <source>
        <strain evidence="12">PLAUS21</strain>
    </source>
</reference>
<dbReference type="Gene3D" id="1.10.1380.10">
    <property type="entry name" value="Neutral endopeptidase , domain2"/>
    <property type="match status" value="1"/>
</dbReference>
<feature type="domain" description="Peptidase M13 N-terminal" evidence="11">
    <location>
        <begin position="19"/>
        <end position="390"/>
    </location>
</feature>
<keyword evidence="5" id="KW-0378">Hydrolase</keyword>
<comment type="similarity">
    <text evidence="2">Belongs to the peptidase M13 family.</text>
</comment>
<organism evidence="12 13">
    <name type="scientific">Boothiomyces macroporosus</name>
    <dbReference type="NCBI Taxonomy" id="261099"/>
    <lineage>
        <taxon>Eukaryota</taxon>
        <taxon>Fungi</taxon>
        <taxon>Fungi incertae sedis</taxon>
        <taxon>Chytridiomycota</taxon>
        <taxon>Chytridiomycota incertae sedis</taxon>
        <taxon>Chytridiomycetes</taxon>
        <taxon>Rhizophydiales</taxon>
        <taxon>Terramycetaceae</taxon>
        <taxon>Boothiomyces</taxon>
    </lineage>
</organism>
<dbReference type="InterPro" id="IPR007704">
    <property type="entry name" value="PIG-M"/>
</dbReference>
<feature type="transmembrane region" description="Helical" evidence="9">
    <location>
        <begin position="1031"/>
        <end position="1049"/>
    </location>
</feature>
<dbReference type="Proteomes" id="UP001210925">
    <property type="component" value="Unassembled WGS sequence"/>
</dbReference>
<evidence type="ECO:0000256" key="2">
    <source>
        <dbReference type="ARBA" id="ARBA00007357"/>
    </source>
</evidence>
<sequence length="1113" mass="129053">MPVKEAPIDLTNFDFSVSPKDSFFRYVNGCWLAKNKIPAEYPTWNTFTILHEESKENLKVMFDDLLKDGSSSLLAEFYIAAMNEEAIEEAGLSPISNDVNDVDAIDTLDSFFMLTAKLGMETLGNCFWYTYVGADDRNSSMNTLMLGQSGLGLPTRDYYFEESKADKVADYKKYIAKIFVISGASLEEAEAKSELVYALEKLVAEITIPPAELRDPVKCYNKKTLAELQAIAPTINWKLFFETCGLQVTELVLHNVEYFEKLSGIIASTSLTTLKDYLKFNLISSAASLLHNELVQAKFEFFSKSLQGVQELQPRWKRATGWAGILGDLISEIYVEKHFSKESKKAAADMVNYIIKAFEQRFDEIEWMSPETREKAKLKLSTFIVKIGYPDKWQDYSSLEGKVLQTNPLLTNYRYCARFDTEYQHSFYNKPVDKLLWMMPPYMVNAYYNPSGNEIVFPAAILQPPFFYPPTAETPEGHPALSFGSIGAVIAHEISHGYDDQGAQYDHEGNLKNWWTETDEANFKVRTKAIEDQFNEYTYFGEQVNGKLTAGENIADLGGISIAFKALQLYLKDHPESKPFTDRFSHEQEFFISWAQGWRDLITKETAVMRVKSDPHSPNEFRTDGPLANFAEFHRAFGVEEGDRMFRSPEKQFGMSLESEEDFVELIKLKLVKRQKEFEVKKKQKLQELSSKIEDKISKHKEKYNKVFQDMENRYEKLVDLVDQRNSLVLELNNQQRLSEECVVLMKKSKSKSRVSNVQDYKFKILILSIALRLDQHPVIKYTDIDYSVFTDASQYVANNQSPYLRKTYRYTPLLAWLLVPNVYFIYWGKILFCICDLIVGMILYDMAGLWSLFWLVNPFVIVISTRGNAESVLLCLVFLVLHYLKKNIHLAAFFYGLSIHFKIYPIIYCIPLYFGLDNYISPSNLKLFSTKRILFGIESLAWLLAFTGLFYWIYGDEFLYETLMYHVIRKDHRHNFSLYFYYMYLDTGTWSVITFLPQFLTVAAVGLYFWNDLHMAFFLQTFVFVLSNKVITSQYFMWYLCFIPLVLPNNRMKSWYGLVLLIGWIATQAVWLFFAYKLEHEGQNTFLQLFYSSVGFYWSQVLICCGFIIGNK</sequence>
<dbReference type="PRINTS" id="PR00786">
    <property type="entry name" value="NEPRILYSIN"/>
</dbReference>
<evidence type="ECO:0000256" key="1">
    <source>
        <dbReference type="ARBA" id="ARBA00001947"/>
    </source>
</evidence>
<comment type="cofactor">
    <cofactor evidence="1">
        <name>Zn(2+)</name>
        <dbReference type="ChEBI" id="CHEBI:29105"/>
    </cofactor>
</comment>
<accession>A0AAD5UHE1</accession>
<evidence type="ECO:0000259" key="11">
    <source>
        <dbReference type="Pfam" id="PF05649"/>
    </source>
</evidence>
<dbReference type="GO" id="GO:0046872">
    <property type="term" value="F:metal ion binding"/>
    <property type="evidence" value="ECO:0007669"/>
    <property type="project" value="UniProtKB-KW"/>
</dbReference>
<feature type="transmembrane region" description="Helical" evidence="9">
    <location>
        <begin position="980"/>
        <end position="1011"/>
    </location>
</feature>
<feature type="transmembrane region" description="Helical" evidence="9">
    <location>
        <begin position="809"/>
        <end position="827"/>
    </location>
</feature>
<dbReference type="InterPro" id="IPR008753">
    <property type="entry name" value="Peptidase_M13_N"/>
</dbReference>
<keyword evidence="9" id="KW-0812">Transmembrane</keyword>
<dbReference type="GO" id="GO:0051751">
    <property type="term" value="F:alpha-1,4-mannosyltransferase activity"/>
    <property type="evidence" value="ECO:0007669"/>
    <property type="project" value="InterPro"/>
</dbReference>
<feature type="coiled-coil region" evidence="8">
    <location>
        <begin position="683"/>
        <end position="721"/>
    </location>
</feature>
<dbReference type="InterPro" id="IPR000718">
    <property type="entry name" value="Peptidase_M13"/>
</dbReference>
<evidence type="ECO:0000256" key="3">
    <source>
        <dbReference type="ARBA" id="ARBA00022670"/>
    </source>
</evidence>
<dbReference type="GO" id="GO:0006506">
    <property type="term" value="P:GPI anchor biosynthetic process"/>
    <property type="evidence" value="ECO:0007669"/>
    <property type="project" value="InterPro"/>
</dbReference>
<keyword evidence="13" id="KW-1185">Reference proteome</keyword>
<comment type="caution">
    <text evidence="12">The sequence shown here is derived from an EMBL/GenBank/DDBJ whole genome shotgun (WGS) entry which is preliminary data.</text>
</comment>
<dbReference type="GO" id="GO:0004376">
    <property type="term" value="F:GPI mannosyltransferase activity"/>
    <property type="evidence" value="ECO:0007669"/>
    <property type="project" value="InterPro"/>
</dbReference>
<keyword evidence="8" id="KW-0175">Coiled coil</keyword>
<feature type="transmembrane region" description="Helical" evidence="9">
    <location>
        <begin position="1089"/>
        <end position="1110"/>
    </location>
</feature>
<dbReference type="CDD" id="cd08662">
    <property type="entry name" value="M13"/>
    <property type="match status" value="1"/>
</dbReference>
<dbReference type="Pfam" id="PF05007">
    <property type="entry name" value="Mannosyl_trans"/>
    <property type="match status" value="1"/>
</dbReference>
<evidence type="ECO:0000259" key="10">
    <source>
        <dbReference type="Pfam" id="PF01431"/>
    </source>
</evidence>
<proteinExistence type="inferred from homology"/>
<dbReference type="PANTHER" id="PTHR11733">
    <property type="entry name" value="ZINC METALLOPROTEASE FAMILY M13 NEPRILYSIN-RELATED"/>
    <property type="match status" value="1"/>
</dbReference>
<evidence type="ECO:0000256" key="9">
    <source>
        <dbReference type="SAM" id="Phobius"/>
    </source>
</evidence>
<keyword evidence="6" id="KW-0862">Zinc</keyword>
<keyword evidence="7" id="KW-0482">Metalloprotease</keyword>
<evidence type="ECO:0000256" key="6">
    <source>
        <dbReference type="ARBA" id="ARBA00022833"/>
    </source>
</evidence>
<gene>
    <name evidence="12" type="ORF">HK103_004347</name>
</gene>
<dbReference type="Gene3D" id="3.40.390.10">
    <property type="entry name" value="Collagenase (Catalytic Domain)"/>
    <property type="match status" value="1"/>
</dbReference>
<evidence type="ECO:0000256" key="8">
    <source>
        <dbReference type="SAM" id="Coils"/>
    </source>
</evidence>
<evidence type="ECO:0000313" key="13">
    <source>
        <dbReference type="Proteomes" id="UP001210925"/>
    </source>
</evidence>
<feature type="transmembrane region" description="Helical" evidence="9">
    <location>
        <begin position="860"/>
        <end position="882"/>
    </location>
</feature>
<keyword evidence="9" id="KW-1133">Transmembrane helix</keyword>
<dbReference type="SUPFAM" id="SSF55486">
    <property type="entry name" value="Metalloproteases ('zincins'), catalytic domain"/>
    <property type="match status" value="1"/>
</dbReference>
<feature type="transmembrane region" description="Helical" evidence="9">
    <location>
        <begin position="894"/>
        <end position="914"/>
    </location>
</feature>
<dbReference type="PANTHER" id="PTHR11733:SF167">
    <property type="entry name" value="FI17812P1-RELATED"/>
    <property type="match status" value="1"/>
</dbReference>
<feature type="transmembrane region" description="Helical" evidence="9">
    <location>
        <begin position="834"/>
        <end position="854"/>
    </location>
</feature>
<dbReference type="InterPro" id="IPR024079">
    <property type="entry name" value="MetalloPept_cat_dom_sf"/>
</dbReference>
<feature type="transmembrane region" description="Helical" evidence="9">
    <location>
        <begin position="1056"/>
        <end position="1077"/>
    </location>
</feature>
<evidence type="ECO:0008006" key="14">
    <source>
        <dbReference type="Google" id="ProtNLM"/>
    </source>
</evidence>
<keyword evidence="9" id="KW-0472">Membrane</keyword>
<dbReference type="EMBL" id="JADGKB010000035">
    <property type="protein sequence ID" value="KAJ3257720.1"/>
    <property type="molecule type" value="Genomic_DNA"/>
</dbReference>
<keyword evidence="4" id="KW-0479">Metal-binding</keyword>